<keyword evidence="8" id="KW-1185">Reference proteome</keyword>
<dbReference type="Proteomes" id="UP000008141">
    <property type="component" value="Unassembled WGS sequence"/>
</dbReference>
<dbReference type="GeneID" id="17356397"/>
<feature type="compositionally biased region" description="Gly residues" evidence="6">
    <location>
        <begin position="109"/>
        <end position="122"/>
    </location>
</feature>
<feature type="region of interest" description="Disordered" evidence="6">
    <location>
        <begin position="1"/>
        <end position="22"/>
    </location>
</feature>
<dbReference type="PANTHER" id="PTHR31042">
    <property type="entry name" value="CORE-2/I-BRANCHING BETA-1,6-N-ACETYLGLUCOSAMINYLTRANSFERASE FAMILY PROTEIN-RELATED"/>
    <property type="match status" value="1"/>
</dbReference>
<evidence type="ECO:0000256" key="6">
    <source>
        <dbReference type="SAM" id="MobiDB-lite"/>
    </source>
</evidence>
<dbReference type="GO" id="GO:0016020">
    <property type="term" value="C:membrane"/>
    <property type="evidence" value="ECO:0007669"/>
    <property type="project" value="UniProtKB-SubCell"/>
</dbReference>
<evidence type="ECO:0000256" key="1">
    <source>
        <dbReference type="ARBA" id="ARBA00004606"/>
    </source>
</evidence>
<dbReference type="PANTHER" id="PTHR31042:SF150">
    <property type="entry name" value="OS06G0661900 PROTEIN"/>
    <property type="match status" value="1"/>
</dbReference>
<dbReference type="InterPro" id="IPR044174">
    <property type="entry name" value="BC10-like"/>
</dbReference>
<protein>
    <submittedName>
        <fullName evidence="7">Uncharacterized protein</fullName>
    </submittedName>
</protein>
<dbReference type="AlphaFoldDB" id="E1ZAN9"/>
<evidence type="ECO:0000256" key="5">
    <source>
        <dbReference type="ARBA" id="ARBA00023180"/>
    </source>
</evidence>
<feature type="region of interest" description="Disordered" evidence="6">
    <location>
        <begin position="76"/>
        <end position="149"/>
    </location>
</feature>
<keyword evidence="5" id="KW-0325">Glycoprotein</keyword>
<dbReference type="Pfam" id="PF02485">
    <property type="entry name" value="Branch"/>
    <property type="match status" value="1"/>
</dbReference>
<proteinExistence type="predicted"/>
<comment type="subcellular location">
    <subcellularLocation>
        <location evidence="1">Membrane</location>
        <topology evidence="1">Single-pass type II membrane protein</topology>
    </subcellularLocation>
</comment>
<evidence type="ECO:0000313" key="8">
    <source>
        <dbReference type="Proteomes" id="UP000008141"/>
    </source>
</evidence>
<dbReference type="GO" id="GO:0016757">
    <property type="term" value="F:glycosyltransferase activity"/>
    <property type="evidence" value="ECO:0007669"/>
    <property type="project" value="UniProtKB-KW"/>
</dbReference>
<sequence length="656" mass="69900">MLLQGSPSKPDDSLHGTPAKPTYCVPPKHQPLPFPLVWLAIASLSAITVLGVAHSALTNTTGAGSARARRLLQRGHAAGLPPGGDGGTHAERGPGERRQQELLLLTTAGGSGGGSSDGGGDDGWQQEDGGGEQEDGGGGGRKRHPGSRDGAAMDEILAVIGPGGSSSTQQVEPGVDLATFAAPGTHCAVTPSHGKVALLFLTHGDLPHAAMWTDWMRAAAGLLPRGGLAGPDAFCLKQCDAAGTCARQCGAAAACNPLCVDALRRRLGPGRSPSVLAQQHLFSVYVHARPTLKDYPEGLVFQGRLIPDRIVAKWGTHALAAAAKRLVEAAVLDQRNERFVLVGDTTVPLYHPALMWQQLMHDARSRLDSCWHEDLHLMRRRYNPTAMSSDRFKPDLHWRKSSQWFVLNRKHADLVAADREVVSLFGKHCNVGWDEQIKRHRDCISDEHYLPSLLAMHGLDNEASCAPPTSQPASRAQLALRAGPRRASRVLTTCDFTGGTYASWEAAVDTPEGGHPKLYQPGHIGAGLFAEIRLSPGHSLSEAASEADRQSCAGWKAATQAARSAFVDASSVTEGSCPATLGSADYLQADPFAGKSRAASRAGASALGPRCLLLARKFSQPAAKWVHRLYRSCTADLGILPCSQELSDQDKVWWRR</sequence>
<dbReference type="EMBL" id="GL433840">
    <property type="protein sequence ID" value="EFN57293.1"/>
    <property type="molecule type" value="Genomic_DNA"/>
</dbReference>
<dbReference type="InterPro" id="IPR003406">
    <property type="entry name" value="Glyco_trans_14"/>
</dbReference>
<dbReference type="RefSeq" id="XP_005849395.1">
    <property type="nucleotide sequence ID" value="XM_005849333.1"/>
</dbReference>
<dbReference type="OrthoDB" id="191334at2759"/>
<organism evidence="8">
    <name type="scientific">Chlorella variabilis</name>
    <name type="common">Green alga</name>
    <dbReference type="NCBI Taxonomy" id="554065"/>
    <lineage>
        <taxon>Eukaryota</taxon>
        <taxon>Viridiplantae</taxon>
        <taxon>Chlorophyta</taxon>
        <taxon>core chlorophytes</taxon>
        <taxon>Trebouxiophyceae</taxon>
        <taxon>Chlorellales</taxon>
        <taxon>Chlorellaceae</taxon>
        <taxon>Chlorella clade</taxon>
        <taxon>Chlorella</taxon>
    </lineage>
</organism>
<dbReference type="eggNOG" id="ENOG502QPPD">
    <property type="taxonomic scope" value="Eukaryota"/>
</dbReference>
<keyword evidence="3" id="KW-0808">Transferase</keyword>
<evidence type="ECO:0000256" key="3">
    <source>
        <dbReference type="ARBA" id="ARBA00022679"/>
    </source>
</evidence>
<keyword evidence="4" id="KW-0472">Membrane</keyword>
<reference evidence="7 8" key="1">
    <citation type="journal article" date="2010" name="Plant Cell">
        <title>The Chlorella variabilis NC64A genome reveals adaptation to photosymbiosis, coevolution with viruses, and cryptic sex.</title>
        <authorList>
            <person name="Blanc G."/>
            <person name="Duncan G."/>
            <person name="Agarkova I."/>
            <person name="Borodovsky M."/>
            <person name="Gurnon J."/>
            <person name="Kuo A."/>
            <person name="Lindquist E."/>
            <person name="Lucas S."/>
            <person name="Pangilinan J."/>
            <person name="Polle J."/>
            <person name="Salamov A."/>
            <person name="Terry A."/>
            <person name="Yamada T."/>
            <person name="Dunigan D.D."/>
            <person name="Grigoriev I.V."/>
            <person name="Claverie J.M."/>
            <person name="Van Etten J.L."/>
        </authorList>
    </citation>
    <scope>NUCLEOTIDE SEQUENCE [LARGE SCALE GENOMIC DNA]</scope>
    <source>
        <strain evidence="7 8">NC64A</strain>
    </source>
</reference>
<keyword evidence="2" id="KW-0328">Glycosyltransferase</keyword>
<evidence type="ECO:0000256" key="2">
    <source>
        <dbReference type="ARBA" id="ARBA00022676"/>
    </source>
</evidence>
<evidence type="ECO:0000256" key="4">
    <source>
        <dbReference type="ARBA" id="ARBA00023136"/>
    </source>
</evidence>
<gene>
    <name evidence="7" type="ORF">CHLNCDRAFT_143889</name>
</gene>
<feature type="compositionally biased region" description="Basic and acidic residues" evidence="6">
    <location>
        <begin position="88"/>
        <end position="100"/>
    </location>
</feature>
<name>E1ZAN9_CHLVA</name>
<evidence type="ECO:0000313" key="7">
    <source>
        <dbReference type="EMBL" id="EFN57293.1"/>
    </source>
</evidence>
<dbReference type="KEGG" id="cvr:CHLNCDRAFT_143889"/>
<accession>E1ZAN9</accession>
<dbReference type="InParanoid" id="E1ZAN9"/>